<dbReference type="Proteomes" id="UP000828048">
    <property type="component" value="Chromosome 1"/>
</dbReference>
<gene>
    <name evidence="1" type="ORF">Vadar_029727</name>
</gene>
<accession>A0ACB7XUE0</accession>
<keyword evidence="2" id="KW-1185">Reference proteome</keyword>
<reference evidence="1 2" key="1">
    <citation type="journal article" date="2021" name="Hortic Res">
        <title>High-quality reference genome and annotation aids understanding of berry development for evergreen blueberry (Vaccinium darrowii).</title>
        <authorList>
            <person name="Yu J."/>
            <person name="Hulse-Kemp A.M."/>
            <person name="Babiker E."/>
            <person name="Staton M."/>
        </authorList>
    </citation>
    <scope>NUCLEOTIDE SEQUENCE [LARGE SCALE GENOMIC DNA]</scope>
    <source>
        <strain evidence="2">cv. NJ 8807/NJ 8810</strain>
        <tissue evidence="1">Young leaf</tissue>
    </source>
</reference>
<proteinExistence type="predicted"/>
<protein>
    <submittedName>
        <fullName evidence="1">Uncharacterized protein</fullName>
    </submittedName>
</protein>
<sequence length="229" mass="26423">MVCSLPEVEVEREAKGAAGVGGSRWWWVSRWWSSLFLFPFLCPQMKRKWEYYIYNPATRQRKSLPKPPKYYPVVAAGFSCKTDDPCMDSICYKVVRCKIPQLVLRTQLTVKIQIFSSETGKWMTIDLTPDVPFRNRSRRRGTLVFSKPSDSIGRAMANGGLVLQFNGDCSIAEGGLKFSMWPWHEVAIVDFTRGCLIRRRDSRFFQSTIGFCLGLLLFLSLFFDTEIWV</sequence>
<dbReference type="EMBL" id="CM037151">
    <property type="protein sequence ID" value="KAH7844591.1"/>
    <property type="molecule type" value="Genomic_DNA"/>
</dbReference>
<name>A0ACB7XUE0_9ERIC</name>
<evidence type="ECO:0000313" key="1">
    <source>
        <dbReference type="EMBL" id="KAH7844591.1"/>
    </source>
</evidence>
<evidence type="ECO:0000313" key="2">
    <source>
        <dbReference type="Proteomes" id="UP000828048"/>
    </source>
</evidence>
<comment type="caution">
    <text evidence="1">The sequence shown here is derived from an EMBL/GenBank/DDBJ whole genome shotgun (WGS) entry which is preliminary data.</text>
</comment>
<organism evidence="1 2">
    <name type="scientific">Vaccinium darrowii</name>
    <dbReference type="NCBI Taxonomy" id="229202"/>
    <lineage>
        <taxon>Eukaryota</taxon>
        <taxon>Viridiplantae</taxon>
        <taxon>Streptophyta</taxon>
        <taxon>Embryophyta</taxon>
        <taxon>Tracheophyta</taxon>
        <taxon>Spermatophyta</taxon>
        <taxon>Magnoliopsida</taxon>
        <taxon>eudicotyledons</taxon>
        <taxon>Gunneridae</taxon>
        <taxon>Pentapetalae</taxon>
        <taxon>asterids</taxon>
        <taxon>Ericales</taxon>
        <taxon>Ericaceae</taxon>
        <taxon>Vaccinioideae</taxon>
        <taxon>Vaccinieae</taxon>
        <taxon>Vaccinium</taxon>
    </lineage>
</organism>